<evidence type="ECO:0000313" key="1">
    <source>
        <dbReference type="EMBL" id="VEL31304.1"/>
    </source>
</evidence>
<dbReference type="AlphaFoldDB" id="A0A3S5FFE7"/>
<reference evidence="1" key="1">
    <citation type="submission" date="2018-11" db="EMBL/GenBank/DDBJ databases">
        <authorList>
            <consortium name="Pathogen Informatics"/>
        </authorList>
    </citation>
    <scope>NUCLEOTIDE SEQUENCE</scope>
</reference>
<gene>
    <name evidence="1" type="ORF">PXEA_LOCUS24744</name>
</gene>
<dbReference type="EMBL" id="CAAALY010120878">
    <property type="protein sequence ID" value="VEL31304.1"/>
    <property type="molecule type" value="Genomic_DNA"/>
</dbReference>
<feature type="non-terminal residue" evidence="1">
    <location>
        <position position="1"/>
    </location>
</feature>
<dbReference type="Proteomes" id="UP000784294">
    <property type="component" value="Unassembled WGS sequence"/>
</dbReference>
<keyword evidence="2" id="KW-1185">Reference proteome</keyword>
<comment type="caution">
    <text evidence="1">The sequence shown here is derived from an EMBL/GenBank/DDBJ whole genome shotgun (WGS) entry which is preliminary data.</text>
</comment>
<protein>
    <submittedName>
        <fullName evidence="1">Uncharacterized protein</fullName>
    </submittedName>
</protein>
<sequence length="130" mass="14504">GVSIRCWKRDTRTGYIRYKAVNNAGLQLQNSIGLLGRAKIYASPNLFGPIAGPSLASRHFAYCSCSPKNGVQKLSLLLHISGVDSFLLAPPIKTLWFCAKIQLWACKQSSQFRHRWLCDLNPACFYCAPK</sequence>
<accession>A0A3S5FFE7</accession>
<proteinExistence type="predicted"/>
<name>A0A3S5FFE7_9PLAT</name>
<evidence type="ECO:0000313" key="2">
    <source>
        <dbReference type="Proteomes" id="UP000784294"/>
    </source>
</evidence>
<organism evidence="1 2">
    <name type="scientific">Protopolystoma xenopodis</name>
    <dbReference type="NCBI Taxonomy" id="117903"/>
    <lineage>
        <taxon>Eukaryota</taxon>
        <taxon>Metazoa</taxon>
        <taxon>Spiralia</taxon>
        <taxon>Lophotrochozoa</taxon>
        <taxon>Platyhelminthes</taxon>
        <taxon>Monogenea</taxon>
        <taxon>Polyopisthocotylea</taxon>
        <taxon>Polystomatidea</taxon>
        <taxon>Polystomatidae</taxon>
        <taxon>Protopolystoma</taxon>
    </lineage>
</organism>